<dbReference type="SUPFAM" id="SSF51161">
    <property type="entry name" value="Trimeric LpxA-like enzymes"/>
    <property type="match status" value="1"/>
</dbReference>
<evidence type="ECO:0000313" key="8">
    <source>
        <dbReference type="Proteomes" id="UP001229209"/>
    </source>
</evidence>
<dbReference type="CDD" id="cd04181">
    <property type="entry name" value="NTP_transferase"/>
    <property type="match status" value="1"/>
</dbReference>
<feature type="domain" description="Nucleotidyl transferase" evidence="5">
    <location>
        <begin position="2"/>
        <end position="229"/>
    </location>
</feature>
<comment type="caution">
    <text evidence="7">The sequence shown here is derived from an EMBL/GenBank/DDBJ whole genome shotgun (WGS) entry which is preliminary data.</text>
</comment>
<evidence type="ECO:0000256" key="4">
    <source>
        <dbReference type="ARBA" id="ARBA00022917"/>
    </source>
</evidence>
<evidence type="ECO:0000313" key="7">
    <source>
        <dbReference type="EMBL" id="MDP9727458.1"/>
    </source>
</evidence>
<dbReference type="InterPro" id="IPR011004">
    <property type="entry name" value="Trimer_LpxA-like_sf"/>
</dbReference>
<dbReference type="InterPro" id="IPR029044">
    <property type="entry name" value="Nucleotide-diphossugar_trans"/>
</dbReference>
<dbReference type="GO" id="GO:0004475">
    <property type="term" value="F:mannose-1-phosphate guanylyltransferase (GTP) activity"/>
    <property type="evidence" value="ECO:0007669"/>
    <property type="project" value="UniProtKB-EC"/>
</dbReference>
<feature type="domain" description="EIF2B subunit epsilon/gamma LbH" evidence="6">
    <location>
        <begin position="248"/>
        <end position="340"/>
    </location>
</feature>
<organism evidence="7 8">
    <name type="scientific">Alicyclobacillus tolerans</name>
    <dbReference type="NCBI Taxonomy" id="90970"/>
    <lineage>
        <taxon>Bacteria</taxon>
        <taxon>Bacillati</taxon>
        <taxon>Bacillota</taxon>
        <taxon>Bacilli</taxon>
        <taxon>Bacillales</taxon>
        <taxon>Alicyclobacillaceae</taxon>
        <taxon>Alicyclobacillus</taxon>
    </lineage>
</organism>
<keyword evidence="7" id="KW-0808">Transferase</keyword>
<dbReference type="Pfam" id="PF25084">
    <property type="entry name" value="LbH_EIF2B"/>
    <property type="match status" value="1"/>
</dbReference>
<accession>A0ABT9LT82</accession>
<dbReference type="InterPro" id="IPR056764">
    <property type="entry name" value="LbH_EIF2B3/5"/>
</dbReference>
<keyword evidence="4" id="KW-0648">Protein biosynthesis</keyword>
<keyword evidence="2" id="KW-0963">Cytoplasm</keyword>
<dbReference type="SUPFAM" id="SSF53448">
    <property type="entry name" value="Nucleotide-diphospho-sugar transferases"/>
    <property type="match status" value="1"/>
</dbReference>
<evidence type="ECO:0000259" key="6">
    <source>
        <dbReference type="Pfam" id="PF25084"/>
    </source>
</evidence>
<keyword evidence="8" id="KW-1185">Reference proteome</keyword>
<evidence type="ECO:0000256" key="3">
    <source>
        <dbReference type="ARBA" id="ARBA00022540"/>
    </source>
</evidence>
<dbReference type="GO" id="GO:0004615">
    <property type="term" value="F:phosphomannomutase activity"/>
    <property type="evidence" value="ECO:0007669"/>
    <property type="project" value="UniProtKB-EC"/>
</dbReference>
<evidence type="ECO:0000259" key="5">
    <source>
        <dbReference type="Pfam" id="PF00483"/>
    </source>
</evidence>
<dbReference type="Gene3D" id="2.160.10.10">
    <property type="entry name" value="Hexapeptide repeat proteins"/>
    <property type="match status" value="1"/>
</dbReference>
<dbReference type="EC" id="2.7.7.13" evidence="7"/>
<dbReference type="Gene3D" id="3.90.550.10">
    <property type="entry name" value="Spore Coat Polysaccharide Biosynthesis Protein SpsA, Chain A"/>
    <property type="match status" value="1"/>
</dbReference>
<dbReference type="PANTHER" id="PTHR22572">
    <property type="entry name" value="SUGAR-1-PHOSPHATE GUANYL TRANSFERASE"/>
    <property type="match status" value="1"/>
</dbReference>
<dbReference type="InterPro" id="IPR050486">
    <property type="entry name" value="Mannose-1P_guanyltransferase"/>
</dbReference>
<dbReference type="EMBL" id="JAURUO010000002">
    <property type="protein sequence ID" value="MDP9727458.1"/>
    <property type="molecule type" value="Genomic_DNA"/>
</dbReference>
<name>A0ABT9LT82_9BACL</name>
<keyword evidence="7" id="KW-0548">Nucleotidyltransferase</keyword>
<gene>
    <name evidence="7" type="ORF">J2S04_000385</name>
</gene>
<evidence type="ECO:0000256" key="2">
    <source>
        <dbReference type="ARBA" id="ARBA00022490"/>
    </source>
</evidence>
<keyword evidence="7" id="KW-0413">Isomerase</keyword>
<proteinExistence type="predicted"/>
<dbReference type="Proteomes" id="UP001229209">
    <property type="component" value="Unassembled WGS sequence"/>
</dbReference>
<sequence>MKAVIMAGGKGTRLRPLTARFPKPMVQLLGRPCIEYTLQLLKEHGITEIAITIQYLSSVIRDYLGDGSKYGVRLHYFEEHKPMGTAGGVLNAKEFLDERFLVISGDALTDFNLSEAMAFHENKRALATIILTQVESPCDFGVVLTQSDGKILRFLEKPKSNEIFTNTVNTGIYVFEKEILNWIPNNVSYDFGKELFPRLVAENVPFYGYSLDGYWSDVGSLHQYRQTQIDMLSGKTSLRVGGEYLGNGVWMGQNVQLHTDVKLNGPAFIGDGTIIQSKGQIGPYTVIGHNTMIGKSVQIANSIVWNQVEIGDSSVISGSMLGDGTKIEPGVILLGGTICASEGSRGITSTGKRAGWSKSSLSEDSSQLQEFWQVPSSV</sequence>
<dbReference type="EC" id="5.4.2.8" evidence="7"/>
<dbReference type="InterPro" id="IPR005835">
    <property type="entry name" value="NTP_transferase_dom"/>
</dbReference>
<reference evidence="7 8" key="1">
    <citation type="submission" date="2023-07" db="EMBL/GenBank/DDBJ databases">
        <title>Genomic Encyclopedia of Type Strains, Phase IV (KMG-IV): sequencing the most valuable type-strain genomes for metagenomic binning, comparative biology and taxonomic classification.</title>
        <authorList>
            <person name="Goeker M."/>
        </authorList>
    </citation>
    <scope>NUCLEOTIDE SEQUENCE [LARGE SCALE GENOMIC DNA]</scope>
    <source>
        <strain evidence="7 8">DSM 25924</strain>
    </source>
</reference>
<keyword evidence="3" id="KW-0396">Initiation factor</keyword>
<comment type="subcellular location">
    <subcellularLocation>
        <location evidence="1">Cytoplasm</location>
        <location evidence="1">Cytosol</location>
    </subcellularLocation>
</comment>
<dbReference type="Pfam" id="PF00483">
    <property type="entry name" value="NTP_transferase"/>
    <property type="match status" value="1"/>
</dbReference>
<evidence type="ECO:0000256" key="1">
    <source>
        <dbReference type="ARBA" id="ARBA00004514"/>
    </source>
</evidence>
<dbReference type="RefSeq" id="WP_306952950.1">
    <property type="nucleotide sequence ID" value="NZ_JAURUO010000002.1"/>
</dbReference>
<protein>
    <submittedName>
        <fullName evidence="7">Mannose-1-phosphate guanylyltransferase/phosphomannomutase</fullName>
        <ecNumber evidence="7">2.7.7.13</ecNumber>
        <ecNumber evidence="7">5.4.2.8</ecNumber>
    </submittedName>
</protein>